<reference evidence="1 2" key="1">
    <citation type="submission" date="2018-08" db="EMBL/GenBank/DDBJ databases">
        <title>Diversity &amp; Physiological Properties of Lignin-Decomposing Actinobacteria from Soil.</title>
        <authorList>
            <person name="Roh S.G."/>
            <person name="Kim S.B."/>
        </authorList>
    </citation>
    <scope>NUCLEOTIDE SEQUENCE [LARGE SCALE GENOMIC DNA]</scope>
    <source>
        <strain evidence="1 2">MMS17-GH009</strain>
    </source>
</reference>
<dbReference type="Proteomes" id="UP000263377">
    <property type="component" value="Unassembled WGS sequence"/>
</dbReference>
<sequence length="265" mass="28731">MSGATRCDEVAAEAGLGERRRLYRTSRRIGDGVGKWGLGLPGILVLAASGWTWWGAVLAVAAVAAAAVAYQKVPPRSGLVAVARYQGGLVLHHAGGDFRALPWDAIESYEYIPSRMEFRGNLSVEHFGRVLILARGRETPFVVSKLAGRYEPGLAEAIRAGLLPRYTAPLHERFEEEGHVLFGTVLAVLPAGLLLDPDDDHPTAPLPWSDLQDISAEDTRELRITERTGPGRGGRVVTRVLADADVVAAFVRETRAKLLAEQRPE</sequence>
<comment type="caution">
    <text evidence="1">The sequence shown here is derived from an EMBL/GenBank/DDBJ whole genome shotgun (WGS) entry which is preliminary data.</text>
</comment>
<organism evidence="1 2">
    <name type="scientific">Kitasatospora xanthocidica</name>
    <dbReference type="NCBI Taxonomy" id="83382"/>
    <lineage>
        <taxon>Bacteria</taxon>
        <taxon>Bacillati</taxon>
        <taxon>Actinomycetota</taxon>
        <taxon>Actinomycetes</taxon>
        <taxon>Kitasatosporales</taxon>
        <taxon>Streptomycetaceae</taxon>
        <taxon>Kitasatospora</taxon>
    </lineage>
</organism>
<name>A0A372ZRQ9_9ACTN</name>
<dbReference type="EMBL" id="QVIG01000001">
    <property type="protein sequence ID" value="RGD58586.1"/>
    <property type="molecule type" value="Genomic_DNA"/>
</dbReference>
<keyword evidence="2" id="KW-1185">Reference proteome</keyword>
<gene>
    <name evidence="1" type="ORF">DR950_13045</name>
</gene>
<accession>A0A372ZRQ9</accession>
<proteinExistence type="predicted"/>
<evidence type="ECO:0000313" key="2">
    <source>
        <dbReference type="Proteomes" id="UP000263377"/>
    </source>
</evidence>
<evidence type="ECO:0000313" key="1">
    <source>
        <dbReference type="EMBL" id="RGD58586.1"/>
    </source>
</evidence>
<protein>
    <submittedName>
        <fullName evidence="1">Uncharacterized protein</fullName>
    </submittedName>
</protein>
<dbReference type="RefSeq" id="WP_117487133.1">
    <property type="nucleotide sequence ID" value="NZ_QVIG01000001.1"/>
</dbReference>
<dbReference type="AlphaFoldDB" id="A0A372ZRQ9"/>